<sequence>MSTPLLAIGLLSKISSVARQGLNQAQKTSAATQGAEAAADRQNVPGSPAKFDLQKLFQSLDLNKDNNLTKDEFKSLAGNLPEGRNSSSLLALQEAGNGSNEFTSKLFSSLDKDGDGQIGKEEFGAIGQGIRGVLRGVGAAGEGNRGAASLGASGLKPASDTSGTDVDRDRLNRAANAYSRTSAPTL</sequence>
<evidence type="ECO:0000259" key="2">
    <source>
        <dbReference type="PROSITE" id="PS50222"/>
    </source>
</evidence>
<dbReference type="PROSITE" id="PS00018">
    <property type="entry name" value="EF_HAND_1"/>
    <property type="match status" value="2"/>
</dbReference>
<dbReference type="STRING" id="1827387.A4S15_12235"/>
<dbReference type="Pfam" id="PF13499">
    <property type="entry name" value="EF-hand_7"/>
    <property type="match status" value="1"/>
</dbReference>
<comment type="caution">
    <text evidence="3">The sequence shown here is derived from an EMBL/GenBank/DDBJ whole genome shotgun (WGS) entry which is preliminary data.</text>
</comment>
<proteinExistence type="predicted"/>
<dbReference type="InterPro" id="IPR011992">
    <property type="entry name" value="EF-hand-dom_pair"/>
</dbReference>
<protein>
    <recommendedName>
        <fullName evidence="2">EF-hand domain-containing protein</fullName>
    </recommendedName>
</protein>
<feature type="region of interest" description="Disordered" evidence="1">
    <location>
        <begin position="145"/>
        <end position="186"/>
    </location>
</feature>
<reference evidence="3 4" key="1">
    <citation type="journal article" date="2017" name="Water Res.">
        <title>Comammox in drinking water systems.</title>
        <authorList>
            <person name="Wang Y."/>
            <person name="Ma L."/>
            <person name="Mao Y."/>
            <person name="Jiang X."/>
            <person name="Xia Y."/>
            <person name="Yu K."/>
            <person name="Li B."/>
            <person name="Zhang T."/>
        </authorList>
    </citation>
    <scope>NUCLEOTIDE SEQUENCE [LARGE SCALE GENOMIC DNA]</scope>
    <source>
        <strain evidence="3">SG_bin8</strain>
    </source>
</reference>
<evidence type="ECO:0000313" key="4">
    <source>
        <dbReference type="Proteomes" id="UP000192872"/>
    </source>
</evidence>
<dbReference type="Proteomes" id="UP000192872">
    <property type="component" value="Unassembled WGS sequence"/>
</dbReference>
<dbReference type="RefSeq" id="WP_376801574.1">
    <property type="nucleotide sequence ID" value="NZ_DBNB01000022.1"/>
</dbReference>
<organism evidence="3 4">
    <name type="scientific">Candidatus Raskinella chloraquaticus</name>
    <dbReference type="NCBI Taxonomy" id="1951219"/>
    <lineage>
        <taxon>Bacteria</taxon>
        <taxon>Pseudomonadati</taxon>
        <taxon>Pseudomonadota</taxon>
        <taxon>Alphaproteobacteria</taxon>
        <taxon>Hyphomicrobiales</taxon>
        <taxon>Phreatobacteraceae</taxon>
        <taxon>Candidatus Raskinella</taxon>
    </lineage>
</organism>
<dbReference type="InterPro" id="IPR018247">
    <property type="entry name" value="EF_Hand_1_Ca_BS"/>
</dbReference>
<dbReference type="PROSITE" id="PS50222">
    <property type="entry name" value="EF_HAND_2"/>
    <property type="match status" value="2"/>
</dbReference>
<evidence type="ECO:0000313" key="3">
    <source>
        <dbReference type="EMBL" id="OQW51194.1"/>
    </source>
</evidence>
<accession>A0A1W9HVB8</accession>
<feature type="domain" description="EF-hand" evidence="2">
    <location>
        <begin position="98"/>
        <end position="133"/>
    </location>
</feature>
<dbReference type="SMART" id="SM00054">
    <property type="entry name" value="EFh"/>
    <property type="match status" value="2"/>
</dbReference>
<gene>
    <name evidence="3" type="ORF">A4S15_12235</name>
</gene>
<dbReference type="Gene3D" id="1.10.238.10">
    <property type="entry name" value="EF-hand"/>
    <property type="match status" value="1"/>
</dbReference>
<evidence type="ECO:0000256" key="1">
    <source>
        <dbReference type="SAM" id="MobiDB-lite"/>
    </source>
</evidence>
<dbReference type="InterPro" id="IPR002048">
    <property type="entry name" value="EF_hand_dom"/>
</dbReference>
<dbReference type="SUPFAM" id="SSF47473">
    <property type="entry name" value="EF-hand"/>
    <property type="match status" value="1"/>
</dbReference>
<dbReference type="GO" id="GO:0005509">
    <property type="term" value="F:calcium ion binding"/>
    <property type="evidence" value="ECO:0007669"/>
    <property type="project" value="InterPro"/>
</dbReference>
<name>A0A1W9HVB8_9HYPH</name>
<dbReference type="CDD" id="cd00051">
    <property type="entry name" value="EFh"/>
    <property type="match status" value="1"/>
</dbReference>
<dbReference type="AlphaFoldDB" id="A0A1W9HVB8"/>
<dbReference type="EMBL" id="LWDL01000021">
    <property type="protein sequence ID" value="OQW51194.1"/>
    <property type="molecule type" value="Genomic_DNA"/>
</dbReference>
<feature type="domain" description="EF-hand" evidence="2">
    <location>
        <begin position="48"/>
        <end position="83"/>
    </location>
</feature>